<organism evidence="2 3">
    <name type="scientific">Parthenolecanium corni</name>
    <dbReference type="NCBI Taxonomy" id="536013"/>
    <lineage>
        <taxon>Eukaryota</taxon>
        <taxon>Metazoa</taxon>
        <taxon>Ecdysozoa</taxon>
        <taxon>Arthropoda</taxon>
        <taxon>Hexapoda</taxon>
        <taxon>Insecta</taxon>
        <taxon>Pterygota</taxon>
        <taxon>Neoptera</taxon>
        <taxon>Paraneoptera</taxon>
        <taxon>Hemiptera</taxon>
        <taxon>Sternorrhyncha</taxon>
        <taxon>Coccoidea</taxon>
        <taxon>Coccidae</taxon>
        <taxon>Parthenolecanium</taxon>
    </lineage>
</organism>
<dbReference type="PROSITE" id="PS50896">
    <property type="entry name" value="LISH"/>
    <property type="match status" value="1"/>
</dbReference>
<protein>
    <recommendedName>
        <fullName evidence="1">CTLH domain-containing protein</fullName>
    </recommendedName>
</protein>
<dbReference type="PROSITE" id="PS50897">
    <property type="entry name" value="CTLH"/>
    <property type="match status" value="1"/>
</dbReference>
<dbReference type="InterPro" id="IPR050618">
    <property type="entry name" value="Ubq-SigPath_Reg"/>
</dbReference>
<dbReference type="InterPro" id="IPR006595">
    <property type="entry name" value="CTLH_C"/>
</dbReference>
<dbReference type="InterPro" id="IPR024964">
    <property type="entry name" value="CTLH/CRA"/>
</dbReference>
<evidence type="ECO:0000259" key="1">
    <source>
        <dbReference type="PROSITE" id="PS50897"/>
    </source>
</evidence>
<dbReference type="SMART" id="SM00757">
    <property type="entry name" value="CRA"/>
    <property type="match status" value="1"/>
</dbReference>
<accession>A0AAN9TRW2</accession>
<comment type="caution">
    <text evidence="2">The sequence shown here is derived from an EMBL/GenBank/DDBJ whole genome shotgun (WGS) entry which is preliminary data.</text>
</comment>
<dbReference type="AlphaFoldDB" id="A0AAN9TRW2"/>
<sequence length="230" mass="26599">MSCTDKSYEVINKSEWMRKLENVHIQRTDMNKLIMNYLVTEGFKEAAEKFQQESGIDPSIDLDTMDNRIKIRDAIQSGRVEEAIILVNQLHPDLLDNDRHLYFHLQQLQLIELIRECKVEEALRFAQERLSEAGETDSSILSELERTLALLAFEEPSKSPFSDLLNQSHRQKIASEVNAAILKMEHLESPVPKLVNLMKIIPWAQDELDKKKVRYPHMTDIGSATIEMPK</sequence>
<dbReference type="Pfam" id="PF10607">
    <property type="entry name" value="CTLH"/>
    <property type="match status" value="1"/>
</dbReference>
<dbReference type="SMART" id="SM00668">
    <property type="entry name" value="CTLH"/>
    <property type="match status" value="1"/>
</dbReference>
<dbReference type="EMBL" id="JBBCAQ010000006">
    <property type="protein sequence ID" value="KAK7603086.1"/>
    <property type="molecule type" value="Genomic_DNA"/>
</dbReference>
<evidence type="ECO:0000313" key="2">
    <source>
        <dbReference type="EMBL" id="KAK7603086.1"/>
    </source>
</evidence>
<reference evidence="2 3" key="1">
    <citation type="submission" date="2024-03" db="EMBL/GenBank/DDBJ databases">
        <title>Adaptation during the transition from Ophiocordyceps entomopathogen to insect associate is accompanied by gene loss and intensified selection.</title>
        <authorList>
            <person name="Ward C.M."/>
            <person name="Onetto C.A."/>
            <person name="Borneman A.R."/>
        </authorList>
    </citation>
    <scope>NUCLEOTIDE SEQUENCE [LARGE SCALE GENOMIC DNA]</scope>
    <source>
        <strain evidence="2">AWRI1</strain>
        <tissue evidence="2">Single Adult Female</tissue>
    </source>
</reference>
<dbReference type="InterPro" id="IPR006594">
    <property type="entry name" value="LisH"/>
</dbReference>
<dbReference type="InterPro" id="IPR013144">
    <property type="entry name" value="CRA_dom"/>
</dbReference>
<dbReference type="Proteomes" id="UP001367676">
    <property type="component" value="Unassembled WGS sequence"/>
</dbReference>
<dbReference type="Pfam" id="PF08513">
    <property type="entry name" value="LisH"/>
    <property type="match status" value="1"/>
</dbReference>
<name>A0AAN9TRW2_9HEMI</name>
<proteinExistence type="predicted"/>
<feature type="domain" description="CTLH" evidence="1">
    <location>
        <begin position="64"/>
        <end position="121"/>
    </location>
</feature>
<gene>
    <name evidence="2" type="ORF">V9T40_003085</name>
</gene>
<keyword evidence="3" id="KW-1185">Reference proteome</keyword>
<evidence type="ECO:0000313" key="3">
    <source>
        <dbReference type="Proteomes" id="UP001367676"/>
    </source>
</evidence>
<dbReference type="PANTHER" id="PTHR12864">
    <property type="entry name" value="RAN BINDING PROTEIN 9-RELATED"/>
    <property type="match status" value="1"/>
</dbReference>
<dbReference type="SMART" id="SM00667">
    <property type="entry name" value="LisH"/>
    <property type="match status" value="1"/>
</dbReference>